<dbReference type="HOGENOM" id="CLU_965469_0_0_10"/>
<evidence type="ECO:0000313" key="1">
    <source>
        <dbReference type="EMBL" id="EAP88541.1"/>
    </source>
</evidence>
<sequence>MIKFLKYARDFKLPETVLELLEKYSISFNPSLIVHDNIHYLAIRLKKDKQSKVTAKLIIWDASRVQDINLSEEFEPDITKVADPKLFLLEESVYCTFNTGHTAKEPNKIFLCKVENFGIREVKNCVYNERTRIEKNWAFFKKGDKLLCLYSLNPLTVLEAKNTTEDSIVFENIFSNETDLTNHTIGSPFIPNKEKNSLAFIAHKKFYKRGKRLYLGKVFHFNTNNFTLTQQSSFLAHSIVSLFGNKIKLNPNLISCTYFSGLQSYKKKWIISYGVNDIQWKIKCLNKL</sequence>
<dbReference type="Gene3D" id="2.115.10.20">
    <property type="entry name" value="Glycosyl hydrolase domain, family 43"/>
    <property type="match status" value="1"/>
</dbReference>
<organism evidence="1 2">
    <name type="scientific">Croceibacter atlanticus (strain ATCC BAA-628 / JCM 21780 / CIP 108009 / IAM 15332 / KCTC 12090 / HTCC2559)</name>
    <dbReference type="NCBI Taxonomy" id="216432"/>
    <lineage>
        <taxon>Bacteria</taxon>
        <taxon>Pseudomonadati</taxon>
        <taxon>Bacteroidota</taxon>
        <taxon>Flavobacteriia</taxon>
        <taxon>Flavobacteriales</taxon>
        <taxon>Flavobacteriaceae</taxon>
        <taxon>Croceibacter</taxon>
    </lineage>
</organism>
<name>A3U8H4_CROAH</name>
<dbReference type="eggNOG" id="ENOG5032XMK">
    <property type="taxonomic scope" value="Bacteria"/>
</dbReference>
<evidence type="ECO:0000313" key="2">
    <source>
        <dbReference type="Proteomes" id="UP000002297"/>
    </source>
</evidence>
<dbReference type="EMBL" id="CP002046">
    <property type="protein sequence ID" value="EAP88541.1"/>
    <property type="molecule type" value="Genomic_DNA"/>
</dbReference>
<dbReference type="KEGG" id="cat:CA2559_07260"/>
<dbReference type="RefSeq" id="WP_013187209.1">
    <property type="nucleotide sequence ID" value="NC_014230.1"/>
</dbReference>
<gene>
    <name evidence="1" type="ordered locus">CA2559_07260</name>
</gene>
<dbReference type="OrthoDB" id="1427915at2"/>
<dbReference type="GeneID" id="89453225"/>
<accession>A3U8H4</accession>
<dbReference type="STRING" id="216432.CA2559_07260"/>
<keyword evidence="2" id="KW-1185">Reference proteome</keyword>
<proteinExistence type="predicted"/>
<dbReference type="InterPro" id="IPR023296">
    <property type="entry name" value="Glyco_hydro_beta-prop_sf"/>
</dbReference>
<dbReference type="AlphaFoldDB" id="A3U8H4"/>
<dbReference type="Proteomes" id="UP000002297">
    <property type="component" value="Chromosome"/>
</dbReference>
<protein>
    <submittedName>
        <fullName evidence="1">Uncharacterized protein</fullName>
    </submittedName>
</protein>
<reference evidence="1 2" key="1">
    <citation type="journal article" date="2010" name="J. Bacteriol.">
        <title>The complete genome sequence of Croceibacter atlanticus HTCC2559T.</title>
        <authorList>
            <person name="Oh H.M."/>
            <person name="Kang I."/>
            <person name="Ferriera S."/>
            <person name="Giovannoni S.J."/>
            <person name="Cho J.C."/>
        </authorList>
    </citation>
    <scope>NUCLEOTIDE SEQUENCE [LARGE SCALE GENOMIC DNA]</scope>
    <source>
        <strain evidence="2">ATCC BAA-628 / HTCC2559 / KCTC 12090</strain>
    </source>
</reference>